<dbReference type="OrthoDB" id="5346094at2759"/>
<evidence type="ECO:0000313" key="2">
    <source>
        <dbReference type="EMBL" id="CAD5124192.1"/>
    </source>
</evidence>
<accession>A0A7I8W6L6</accession>
<dbReference type="SUPFAM" id="SSF49417">
    <property type="entry name" value="p53-like transcription factors"/>
    <property type="match status" value="1"/>
</dbReference>
<sequence length="214" mass="24145">MYPEISNFPFEDSENVAALLNDIIQEDGFAEGNLPSNLEDDFLIGEFLPLMKQTEEYIDQFRAEGSTVNIVSPTGDQQQGFPLFPGKKYKPPALNHPSLLSSDENIRLAIISQPSEKHRARYPSEGSRGAIKGREHFEYPEIQLQGYFGSSTVTLQIFLANETGNVKPHGLYQAVIVKGRRRRDCITKVIQDTNVLETKLKSSNNYRAKYVSLF</sequence>
<organism evidence="2 3">
    <name type="scientific">Dimorphilus gyrociliatus</name>
    <dbReference type="NCBI Taxonomy" id="2664684"/>
    <lineage>
        <taxon>Eukaryota</taxon>
        <taxon>Metazoa</taxon>
        <taxon>Spiralia</taxon>
        <taxon>Lophotrochozoa</taxon>
        <taxon>Annelida</taxon>
        <taxon>Polychaeta</taxon>
        <taxon>Polychaeta incertae sedis</taxon>
        <taxon>Dinophilidae</taxon>
        <taxon>Dimorphilus</taxon>
    </lineage>
</organism>
<name>A0A7I8W6L6_9ANNE</name>
<evidence type="ECO:0000313" key="3">
    <source>
        <dbReference type="Proteomes" id="UP000549394"/>
    </source>
</evidence>
<protein>
    <submittedName>
        <fullName evidence="2">DgyrCDS12491</fullName>
    </submittedName>
</protein>
<reference evidence="2 3" key="1">
    <citation type="submission" date="2020-08" db="EMBL/GenBank/DDBJ databases">
        <authorList>
            <person name="Hejnol A."/>
        </authorList>
    </citation>
    <scope>NUCLEOTIDE SEQUENCE [LARGE SCALE GENOMIC DNA]</scope>
</reference>
<dbReference type="PANTHER" id="PTHR12533">
    <property type="entry name" value="NFAT"/>
    <property type="match status" value="1"/>
</dbReference>
<dbReference type="AlphaFoldDB" id="A0A7I8W6L6"/>
<comment type="caution">
    <text evidence="2">The sequence shown here is derived from an EMBL/GenBank/DDBJ whole genome shotgun (WGS) entry which is preliminary data.</text>
</comment>
<dbReference type="Pfam" id="PF00554">
    <property type="entry name" value="RHD_DNA_bind"/>
    <property type="match status" value="1"/>
</dbReference>
<dbReference type="GO" id="GO:0000981">
    <property type="term" value="F:DNA-binding transcription factor activity, RNA polymerase II-specific"/>
    <property type="evidence" value="ECO:0007669"/>
    <property type="project" value="TreeGrafter"/>
</dbReference>
<dbReference type="Gene3D" id="2.60.40.340">
    <property type="entry name" value="Rel homology domain (RHD), DNA-binding domain"/>
    <property type="match status" value="1"/>
</dbReference>
<dbReference type="Proteomes" id="UP000549394">
    <property type="component" value="Unassembled WGS sequence"/>
</dbReference>
<dbReference type="InterPro" id="IPR008366">
    <property type="entry name" value="NFAT"/>
</dbReference>
<evidence type="ECO:0000259" key="1">
    <source>
        <dbReference type="PROSITE" id="PS50254"/>
    </source>
</evidence>
<dbReference type="InterPro" id="IPR008967">
    <property type="entry name" value="p53-like_TF_DNA-bd_sf"/>
</dbReference>
<proteinExistence type="predicted"/>
<dbReference type="EMBL" id="CAJFCJ010000020">
    <property type="protein sequence ID" value="CAD5124192.1"/>
    <property type="molecule type" value="Genomic_DNA"/>
</dbReference>
<keyword evidence="3" id="KW-1185">Reference proteome</keyword>
<dbReference type="PANTHER" id="PTHR12533:SF7">
    <property type="entry name" value="NFAT NUCLEAR FACTOR, ISOFORM B"/>
    <property type="match status" value="1"/>
</dbReference>
<dbReference type="GO" id="GO:0000978">
    <property type="term" value="F:RNA polymerase II cis-regulatory region sequence-specific DNA binding"/>
    <property type="evidence" value="ECO:0007669"/>
    <property type="project" value="TreeGrafter"/>
</dbReference>
<dbReference type="InterPro" id="IPR011539">
    <property type="entry name" value="RHD_DNA_bind_dom"/>
</dbReference>
<feature type="domain" description="RHD" evidence="1">
    <location>
        <begin position="106"/>
        <end position="173"/>
    </location>
</feature>
<gene>
    <name evidence="2" type="ORF">DGYR_LOCUS11768</name>
</gene>
<dbReference type="InterPro" id="IPR037059">
    <property type="entry name" value="RHD_DNA_bind_dom_sf"/>
</dbReference>
<dbReference type="PROSITE" id="PS50254">
    <property type="entry name" value="REL_2"/>
    <property type="match status" value="1"/>
</dbReference>
<dbReference type="GO" id="GO:0005667">
    <property type="term" value="C:transcription regulator complex"/>
    <property type="evidence" value="ECO:0007669"/>
    <property type="project" value="TreeGrafter"/>
</dbReference>